<sequence length="672" mass="74560">MTTPAPSPSHPLVPLSAAELTRSRELLAASGHLAETMRFASVALAEPPKAELLAWREGDPVPRRTRSVLWDRADNRTYTAVVDLALEGAEAVAEWRDLPGETPNFTVDEWHEAEEALKAHPRVQEALAARGLTDLDLVLIDTWTYGREVMPEQWRDRRLGWADVWRRETPTGSPYAHPVSGLKFVLDMNTFELLEVHEDDDAARRAVGAVDASPVVVGEYEADLLPAVLPGFTVREPLAALEITQPGGPGFSVVDGLLTWDRWQVRLGFTPREGLVLHELTWVDDSRDQQQRRTVGHRLSFAEMVVPYRDPSFDHYRRTAYDIGEWGLGYMTTSLELGCDCLGEIRYLDAVLTDSRGEPYTITNAICLHEEDDGVLWKHVDANGRAAVRRSRVMVISFHATVANYEYLVYWRLHQDGAVTCEVRATGIMVTTPLPPGEATPPTGVLVDDRTYAPIHQHFIVARLDLDVDRDLSTPGALPTNTVVEVESVAEPIGPGNPYGLAVTTRTTPVRSEREAARTTNSATARAWKVINPQRRNAHGAPVAYKLHTPSAIPALFDTEAPQFQRAPVIGNPVWVTRHHDNELWPAGDNPTQSAQDTGMTRWIADDEPLESTDVVLWHVFGIHHVPRPEDWPIMPCDPVGFSLTPSGFFDRNPTLDVAPPRTGDSGGHCHA</sequence>
<gene>
    <name evidence="13" type="ORF">BXY45_13245</name>
</gene>
<dbReference type="Gene3D" id="2.70.98.20">
    <property type="entry name" value="Copper amine oxidase, catalytic domain"/>
    <property type="match status" value="1"/>
</dbReference>
<keyword evidence="5 8" id="KW-0186">Copper</keyword>
<dbReference type="InterPro" id="IPR015802">
    <property type="entry name" value="Cu_amine_oxidase_N3"/>
</dbReference>
<feature type="modified residue" description="2',4',5'-topaquinone" evidence="7">
    <location>
        <position position="405"/>
    </location>
</feature>
<evidence type="ECO:0000256" key="6">
    <source>
        <dbReference type="PIRSR" id="PIRSR600269-50"/>
    </source>
</evidence>
<evidence type="ECO:0000313" key="13">
    <source>
        <dbReference type="EMBL" id="PWJ48165.1"/>
    </source>
</evidence>
<evidence type="ECO:0000256" key="4">
    <source>
        <dbReference type="ARBA" id="ARBA00023002"/>
    </source>
</evidence>
<feature type="domain" description="Copper amine oxidase N3-terminal" evidence="11">
    <location>
        <begin position="103"/>
        <end position="196"/>
    </location>
</feature>
<dbReference type="AlphaFoldDB" id="A0A315ZRL3"/>
<dbReference type="GO" id="GO:0009308">
    <property type="term" value="P:amine metabolic process"/>
    <property type="evidence" value="ECO:0007669"/>
    <property type="project" value="UniProtKB-UniRule"/>
</dbReference>
<dbReference type="InterPro" id="IPR049948">
    <property type="entry name" value="Cu_Am_ox_TPQ-bd"/>
</dbReference>
<protein>
    <recommendedName>
        <fullName evidence="8">Amine oxidase</fullName>
        <ecNumber evidence="8">1.4.3.-</ecNumber>
    </recommendedName>
</protein>
<feature type="active site" description="Schiff-base intermediate with substrate; via topaquinone" evidence="6">
    <location>
        <position position="405"/>
    </location>
</feature>
<dbReference type="EC" id="1.4.3.-" evidence="8"/>
<comment type="PTM">
    <text evidence="7 8">Topaquinone (TPQ) is generated by copper-dependent autoxidation of a specific tyrosyl residue.</text>
</comment>
<dbReference type="PROSITE" id="PS01164">
    <property type="entry name" value="COPPER_AMINE_OXID_1"/>
    <property type="match status" value="1"/>
</dbReference>
<comment type="similarity">
    <text evidence="1 8">Belongs to the copper/topaquinone oxidase family.</text>
</comment>
<dbReference type="InterPro" id="IPR015798">
    <property type="entry name" value="Cu_amine_oxidase_C"/>
</dbReference>
<dbReference type="InterPro" id="IPR054157">
    <property type="entry name" value="AGAO-like_N2"/>
</dbReference>
<accession>A0A315ZRL3</accession>
<feature type="region of interest" description="Disordered" evidence="9">
    <location>
        <begin position="495"/>
        <end position="522"/>
    </location>
</feature>
<dbReference type="InterPro" id="IPR016182">
    <property type="entry name" value="Cu_amine_oxidase_N-reg"/>
</dbReference>
<evidence type="ECO:0000256" key="2">
    <source>
        <dbReference type="ARBA" id="ARBA00022723"/>
    </source>
</evidence>
<reference evidence="13 14" key="1">
    <citation type="submission" date="2018-03" db="EMBL/GenBank/DDBJ databases">
        <title>Genomic Encyclopedia of Archaeal and Bacterial Type Strains, Phase II (KMG-II): from individual species to whole genera.</title>
        <authorList>
            <person name="Goeker M."/>
        </authorList>
    </citation>
    <scope>NUCLEOTIDE SEQUENCE [LARGE SCALE GENOMIC DNA]</scope>
    <source>
        <strain evidence="13 14">DSM 44889</strain>
    </source>
</reference>
<evidence type="ECO:0000256" key="8">
    <source>
        <dbReference type="RuleBase" id="RU000672"/>
    </source>
</evidence>
<dbReference type="GO" id="GO:0005507">
    <property type="term" value="F:copper ion binding"/>
    <property type="evidence" value="ECO:0007669"/>
    <property type="project" value="InterPro"/>
</dbReference>
<evidence type="ECO:0000313" key="14">
    <source>
        <dbReference type="Proteomes" id="UP000245469"/>
    </source>
</evidence>
<evidence type="ECO:0000256" key="7">
    <source>
        <dbReference type="PIRSR" id="PIRSR600269-51"/>
    </source>
</evidence>
<dbReference type="Gene3D" id="3.10.450.40">
    <property type="match status" value="2"/>
</dbReference>
<dbReference type="SUPFAM" id="SSF54416">
    <property type="entry name" value="Amine oxidase N-terminal region"/>
    <property type="match status" value="2"/>
</dbReference>
<dbReference type="Pfam" id="PF01179">
    <property type="entry name" value="Cu_amine_oxid"/>
    <property type="match status" value="1"/>
</dbReference>
<dbReference type="PANTHER" id="PTHR10638">
    <property type="entry name" value="COPPER AMINE OXIDASE"/>
    <property type="match status" value="1"/>
</dbReference>
<dbReference type="PANTHER" id="PTHR10638:SF41">
    <property type="entry name" value="AMINE OXIDASE"/>
    <property type="match status" value="1"/>
</dbReference>
<dbReference type="NCBIfam" id="NF008559">
    <property type="entry name" value="PRK11504.1"/>
    <property type="match status" value="1"/>
</dbReference>
<comment type="cofactor">
    <cofactor evidence="8">
        <name>Cu cation</name>
        <dbReference type="ChEBI" id="CHEBI:23378"/>
    </cofactor>
    <text evidence="8">Contains 1 topaquinone per subunit.</text>
</comment>
<keyword evidence="2 8" id="KW-0479">Metal-binding</keyword>
<comment type="caution">
    <text evidence="13">The sequence shown here is derived from an EMBL/GenBank/DDBJ whole genome shotgun (WGS) entry which is preliminary data.</text>
</comment>
<feature type="active site" description="Proton acceptor" evidence="6">
    <location>
        <position position="322"/>
    </location>
</feature>
<proteinExistence type="inferred from homology"/>
<dbReference type="Pfam" id="PF02728">
    <property type="entry name" value="Cu_amine_oxidN3"/>
    <property type="match status" value="1"/>
</dbReference>
<dbReference type="InterPro" id="IPR036460">
    <property type="entry name" value="Cu_amine_oxidase_C_sf"/>
</dbReference>
<organism evidence="13 14">
    <name type="scientific">Quadrisphaera granulorum</name>
    <dbReference type="NCBI Taxonomy" id="317664"/>
    <lineage>
        <taxon>Bacteria</taxon>
        <taxon>Bacillati</taxon>
        <taxon>Actinomycetota</taxon>
        <taxon>Actinomycetes</taxon>
        <taxon>Kineosporiales</taxon>
        <taxon>Kineosporiaceae</taxon>
        <taxon>Quadrisphaera</taxon>
    </lineage>
</organism>
<evidence type="ECO:0000259" key="12">
    <source>
        <dbReference type="Pfam" id="PF21994"/>
    </source>
</evidence>
<dbReference type="GO" id="GO:0048038">
    <property type="term" value="F:quinone binding"/>
    <property type="evidence" value="ECO:0007669"/>
    <property type="project" value="InterPro"/>
</dbReference>
<dbReference type="EMBL" id="QGDQ01000032">
    <property type="protein sequence ID" value="PWJ48165.1"/>
    <property type="molecule type" value="Genomic_DNA"/>
</dbReference>
<keyword evidence="4 8" id="KW-0560">Oxidoreductase</keyword>
<evidence type="ECO:0000256" key="1">
    <source>
        <dbReference type="ARBA" id="ARBA00007983"/>
    </source>
</evidence>
<keyword evidence="14" id="KW-1185">Reference proteome</keyword>
<feature type="domain" description="AGAO-like N2" evidence="12">
    <location>
        <begin position="17"/>
        <end position="85"/>
    </location>
</feature>
<dbReference type="SUPFAM" id="SSF49998">
    <property type="entry name" value="Amine oxidase catalytic domain"/>
    <property type="match status" value="1"/>
</dbReference>
<dbReference type="Proteomes" id="UP000245469">
    <property type="component" value="Unassembled WGS sequence"/>
</dbReference>
<dbReference type="Pfam" id="PF21994">
    <property type="entry name" value="AGAO-like_N2"/>
    <property type="match status" value="1"/>
</dbReference>
<dbReference type="GO" id="GO:0008131">
    <property type="term" value="F:primary methylamine oxidase activity"/>
    <property type="evidence" value="ECO:0007669"/>
    <property type="project" value="InterPro"/>
</dbReference>
<feature type="domain" description="Copper amine oxidase catalytic" evidence="10">
    <location>
        <begin position="241"/>
        <end position="656"/>
    </location>
</feature>
<evidence type="ECO:0000256" key="9">
    <source>
        <dbReference type="SAM" id="MobiDB-lite"/>
    </source>
</evidence>
<evidence type="ECO:0000259" key="10">
    <source>
        <dbReference type="Pfam" id="PF01179"/>
    </source>
</evidence>
<evidence type="ECO:0000256" key="5">
    <source>
        <dbReference type="ARBA" id="ARBA00023008"/>
    </source>
</evidence>
<evidence type="ECO:0000259" key="11">
    <source>
        <dbReference type="Pfam" id="PF02728"/>
    </source>
</evidence>
<dbReference type="RefSeq" id="WP_109776149.1">
    <property type="nucleotide sequence ID" value="NZ_QGDQ01000032.1"/>
</dbReference>
<name>A0A315ZRL3_9ACTN</name>
<dbReference type="OrthoDB" id="9772590at2"/>
<keyword evidence="3 6" id="KW-0801">TPQ</keyword>
<dbReference type="InterPro" id="IPR000269">
    <property type="entry name" value="Cu_amine_oxidase"/>
</dbReference>
<evidence type="ECO:0000256" key="3">
    <source>
        <dbReference type="ARBA" id="ARBA00022772"/>
    </source>
</evidence>